<evidence type="ECO:0000313" key="4">
    <source>
        <dbReference type="Proteomes" id="UP001302812"/>
    </source>
</evidence>
<dbReference type="PANTHER" id="PTHR39466:SF1">
    <property type="entry name" value="RGS DOMAIN-CONTAINING PROTEIN"/>
    <property type="match status" value="1"/>
</dbReference>
<feature type="region of interest" description="Disordered" evidence="1">
    <location>
        <begin position="118"/>
        <end position="170"/>
    </location>
</feature>
<dbReference type="Proteomes" id="UP001302812">
    <property type="component" value="Unassembled WGS sequence"/>
</dbReference>
<evidence type="ECO:0000256" key="1">
    <source>
        <dbReference type="SAM" id="MobiDB-lite"/>
    </source>
</evidence>
<sequence>MSDLDSIDTPGQARPFRWSIPEELCFEQVIKNRTAPPCSLSDFMDYLLYVEHNAEPLQFFLWYCDYVQRWSSLLPRQKALSPAWDPESAAEPPSRFITYSHRRARSLKMSKIITIMEMGSEQETADPNTPESRRSTSSSSSSTNNFSRPRTSSSSSVLSPTESSKGDWKPFTIQPFRDELTRIIRHYIALNSPRQLSPAILTPADRATCVRAAARTTHPSALLPAFLAAEASLRGSHGRFVRWLVWTSSNASPARVCFLRCLSAALILAGLALDVLLILSRLPPHWRVVCLALWWPAWTVLFAALAGVRPRPSPWAEDDGMMARKGCCLSWGGGGGGGGGGMCVVLHLRGLRQLRPWEQHQHQNQNQHQQGVGDCRGTSAVTKDGLEEGSRFAELKRIDTDSSISSSSSGRVDPLCKPSLQVFGPRNDFSGEPWVEAYSRKSWWRKVFDDTVPVQNKGLVLMQDRTLLLSVLWAGVVSSVLTVGSLFVPKAGLF</sequence>
<evidence type="ECO:0000256" key="2">
    <source>
        <dbReference type="SAM" id="Phobius"/>
    </source>
</evidence>
<feature type="transmembrane region" description="Helical" evidence="2">
    <location>
        <begin position="285"/>
        <end position="308"/>
    </location>
</feature>
<keyword evidence="2" id="KW-0812">Transmembrane</keyword>
<comment type="caution">
    <text evidence="3">The sequence shown here is derived from an EMBL/GenBank/DDBJ whole genome shotgun (WGS) entry which is preliminary data.</text>
</comment>
<dbReference type="EMBL" id="MU853334">
    <property type="protein sequence ID" value="KAK4115700.1"/>
    <property type="molecule type" value="Genomic_DNA"/>
</dbReference>
<reference evidence="3" key="2">
    <citation type="submission" date="2023-05" db="EMBL/GenBank/DDBJ databases">
        <authorList>
            <consortium name="Lawrence Berkeley National Laboratory"/>
            <person name="Steindorff A."/>
            <person name="Hensen N."/>
            <person name="Bonometti L."/>
            <person name="Westerberg I."/>
            <person name="Brannstrom I.O."/>
            <person name="Guillou S."/>
            <person name="Cros-Aarteil S."/>
            <person name="Calhoun S."/>
            <person name="Haridas S."/>
            <person name="Kuo A."/>
            <person name="Mondo S."/>
            <person name="Pangilinan J."/>
            <person name="Riley R."/>
            <person name="Labutti K."/>
            <person name="Andreopoulos B."/>
            <person name="Lipzen A."/>
            <person name="Chen C."/>
            <person name="Yanf M."/>
            <person name="Daum C."/>
            <person name="Ng V."/>
            <person name="Clum A."/>
            <person name="Ohm R."/>
            <person name="Martin F."/>
            <person name="Silar P."/>
            <person name="Natvig D."/>
            <person name="Lalanne C."/>
            <person name="Gautier V."/>
            <person name="Ament-Velasquez S.L."/>
            <person name="Kruys A."/>
            <person name="Hutchinson M.I."/>
            <person name="Powell A.J."/>
            <person name="Barry K."/>
            <person name="Miller A.N."/>
            <person name="Grigoriev I.V."/>
            <person name="Debuchy R."/>
            <person name="Gladieux P."/>
            <person name="Thoren M.H."/>
            <person name="Johannesson H."/>
        </authorList>
    </citation>
    <scope>NUCLEOTIDE SEQUENCE</scope>
    <source>
        <strain evidence="3">CBS 508.74</strain>
    </source>
</reference>
<dbReference type="InterPro" id="IPR036305">
    <property type="entry name" value="RGS_sf"/>
</dbReference>
<dbReference type="SUPFAM" id="SSF48097">
    <property type="entry name" value="Regulator of G-protein signaling, RGS"/>
    <property type="match status" value="1"/>
</dbReference>
<dbReference type="RefSeq" id="XP_064673270.1">
    <property type="nucleotide sequence ID" value="XM_064817406.1"/>
</dbReference>
<feature type="transmembrane region" description="Helical" evidence="2">
    <location>
        <begin position="257"/>
        <end position="279"/>
    </location>
</feature>
<keyword evidence="2" id="KW-1133">Transmembrane helix</keyword>
<keyword evidence="2" id="KW-0472">Membrane</keyword>
<reference evidence="3" key="1">
    <citation type="journal article" date="2023" name="Mol. Phylogenet. Evol.">
        <title>Genome-scale phylogeny and comparative genomics of the fungal order Sordariales.</title>
        <authorList>
            <person name="Hensen N."/>
            <person name="Bonometti L."/>
            <person name="Westerberg I."/>
            <person name="Brannstrom I.O."/>
            <person name="Guillou S."/>
            <person name="Cros-Aarteil S."/>
            <person name="Calhoun S."/>
            <person name="Haridas S."/>
            <person name="Kuo A."/>
            <person name="Mondo S."/>
            <person name="Pangilinan J."/>
            <person name="Riley R."/>
            <person name="LaButti K."/>
            <person name="Andreopoulos B."/>
            <person name="Lipzen A."/>
            <person name="Chen C."/>
            <person name="Yan M."/>
            <person name="Daum C."/>
            <person name="Ng V."/>
            <person name="Clum A."/>
            <person name="Steindorff A."/>
            <person name="Ohm R.A."/>
            <person name="Martin F."/>
            <person name="Silar P."/>
            <person name="Natvig D.O."/>
            <person name="Lalanne C."/>
            <person name="Gautier V."/>
            <person name="Ament-Velasquez S.L."/>
            <person name="Kruys A."/>
            <person name="Hutchinson M.I."/>
            <person name="Powell A.J."/>
            <person name="Barry K."/>
            <person name="Miller A.N."/>
            <person name="Grigoriev I.V."/>
            <person name="Debuchy R."/>
            <person name="Gladieux P."/>
            <person name="Hiltunen Thoren M."/>
            <person name="Johannesson H."/>
        </authorList>
    </citation>
    <scope>NUCLEOTIDE SEQUENCE</scope>
    <source>
        <strain evidence="3">CBS 508.74</strain>
    </source>
</reference>
<feature type="transmembrane region" description="Helical" evidence="2">
    <location>
        <begin position="467"/>
        <end position="488"/>
    </location>
</feature>
<dbReference type="PANTHER" id="PTHR39466">
    <property type="entry name" value="RGS DOMAIN-CONTAINING PROTEIN"/>
    <property type="match status" value="1"/>
</dbReference>
<evidence type="ECO:0000313" key="3">
    <source>
        <dbReference type="EMBL" id="KAK4115700.1"/>
    </source>
</evidence>
<protein>
    <recommendedName>
        <fullName evidence="5">RGS domain-containing protein</fullName>
    </recommendedName>
</protein>
<dbReference type="GeneID" id="89941531"/>
<evidence type="ECO:0008006" key="5">
    <source>
        <dbReference type="Google" id="ProtNLM"/>
    </source>
</evidence>
<name>A0AAN6YVM0_9PEZI</name>
<keyword evidence="4" id="KW-1185">Reference proteome</keyword>
<proteinExistence type="predicted"/>
<accession>A0AAN6YVM0</accession>
<dbReference type="AlphaFoldDB" id="A0AAN6YVM0"/>
<feature type="region of interest" description="Disordered" evidence="1">
    <location>
        <begin position="359"/>
        <end position="380"/>
    </location>
</feature>
<gene>
    <name evidence="3" type="ORF">N656DRAFT_795409</name>
</gene>
<organism evidence="3 4">
    <name type="scientific">Canariomyces notabilis</name>
    <dbReference type="NCBI Taxonomy" id="2074819"/>
    <lineage>
        <taxon>Eukaryota</taxon>
        <taxon>Fungi</taxon>
        <taxon>Dikarya</taxon>
        <taxon>Ascomycota</taxon>
        <taxon>Pezizomycotina</taxon>
        <taxon>Sordariomycetes</taxon>
        <taxon>Sordariomycetidae</taxon>
        <taxon>Sordariales</taxon>
        <taxon>Chaetomiaceae</taxon>
        <taxon>Canariomyces</taxon>
    </lineage>
</organism>
<feature type="compositionally biased region" description="Low complexity" evidence="1">
    <location>
        <begin position="127"/>
        <end position="163"/>
    </location>
</feature>